<keyword evidence="2 6" id="KW-0479">Metal-binding</keyword>
<evidence type="ECO:0000256" key="5">
    <source>
        <dbReference type="ARBA" id="ARBA00023004"/>
    </source>
</evidence>
<dbReference type="GO" id="GO:0042586">
    <property type="term" value="F:peptide deformylase activity"/>
    <property type="evidence" value="ECO:0007669"/>
    <property type="project" value="UniProtKB-UniRule"/>
</dbReference>
<dbReference type="RefSeq" id="WP_137449929.1">
    <property type="nucleotide sequence ID" value="NZ_SZZH01000003.1"/>
</dbReference>
<organism evidence="7 8">
    <name type="scientific">Nakamurella flava</name>
    <dbReference type="NCBI Taxonomy" id="2576308"/>
    <lineage>
        <taxon>Bacteria</taxon>
        <taxon>Bacillati</taxon>
        <taxon>Actinomycetota</taxon>
        <taxon>Actinomycetes</taxon>
        <taxon>Nakamurellales</taxon>
        <taxon>Nakamurellaceae</taxon>
        <taxon>Nakamurella</taxon>
    </lineage>
</organism>
<keyword evidence="3 6" id="KW-0378">Hydrolase</keyword>
<keyword evidence="4 6" id="KW-0648">Protein biosynthesis</keyword>
<keyword evidence="5 6" id="KW-0408">Iron</keyword>
<dbReference type="Pfam" id="PF01327">
    <property type="entry name" value="Pep_deformylase"/>
    <property type="match status" value="1"/>
</dbReference>
<dbReference type="FunFam" id="3.90.45.10:FF:000003">
    <property type="entry name" value="Peptide deformylase"/>
    <property type="match status" value="1"/>
</dbReference>
<dbReference type="HAMAP" id="MF_00163">
    <property type="entry name" value="Pep_deformylase"/>
    <property type="match status" value="1"/>
</dbReference>
<proteinExistence type="inferred from homology"/>
<evidence type="ECO:0000256" key="6">
    <source>
        <dbReference type="HAMAP-Rule" id="MF_00163"/>
    </source>
</evidence>
<dbReference type="EC" id="3.5.1.88" evidence="6"/>
<evidence type="ECO:0000256" key="4">
    <source>
        <dbReference type="ARBA" id="ARBA00022917"/>
    </source>
</evidence>
<comment type="similarity">
    <text evidence="1 6">Belongs to the polypeptide deformylase family.</text>
</comment>
<feature type="binding site" evidence="6">
    <location>
        <position position="119"/>
    </location>
    <ligand>
        <name>Fe cation</name>
        <dbReference type="ChEBI" id="CHEBI:24875"/>
    </ligand>
</feature>
<keyword evidence="8" id="KW-1185">Reference proteome</keyword>
<dbReference type="InterPro" id="IPR023635">
    <property type="entry name" value="Peptide_deformylase"/>
</dbReference>
<dbReference type="EMBL" id="SZZH01000003">
    <property type="protein sequence ID" value="TKV58266.1"/>
    <property type="molecule type" value="Genomic_DNA"/>
</dbReference>
<dbReference type="AlphaFoldDB" id="A0A4U6QE56"/>
<comment type="cofactor">
    <cofactor evidence="6">
        <name>Fe(2+)</name>
        <dbReference type="ChEBI" id="CHEBI:29033"/>
    </cofactor>
    <text evidence="6">Binds 1 Fe(2+) ion.</text>
</comment>
<dbReference type="InterPro" id="IPR036821">
    <property type="entry name" value="Peptide_deformylase_sf"/>
</dbReference>
<dbReference type="Gene3D" id="3.90.45.10">
    <property type="entry name" value="Peptide deformylase"/>
    <property type="match status" value="1"/>
</dbReference>
<dbReference type="GO" id="GO:0006412">
    <property type="term" value="P:translation"/>
    <property type="evidence" value="ECO:0007669"/>
    <property type="project" value="UniProtKB-UniRule"/>
</dbReference>
<dbReference type="GO" id="GO:0046872">
    <property type="term" value="F:metal ion binding"/>
    <property type="evidence" value="ECO:0007669"/>
    <property type="project" value="UniProtKB-KW"/>
</dbReference>
<comment type="catalytic activity">
    <reaction evidence="6">
        <text>N-terminal N-formyl-L-methionyl-[peptide] + H2O = N-terminal L-methionyl-[peptide] + formate</text>
        <dbReference type="Rhea" id="RHEA:24420"/>
        <dbReference type="Rhea" id="RHEA-COMP:10639"/>
        <dbReference type="Rhea" id="RHEA-COMP:10640"/>
        <dbReference type="ChEBI" id="CHEBI:15377"/>
        <dbReference type="ChEBI" id="CHEBI:15740"/>
        <dbReference type="ChEBI" id="CHEBI:49298"/>
        <dbReference type="ChEBI" id="CHEBI:64731"/>
        <dbReference type="EC" id="3.5.1.88"/>
    </reaction>
</comment>
<feature type="active site" evidence="6">
    <location>
        <position position="162"/>
    </location>
</feature>
<feature type="binding site" evidence="6">
    <location>
        <position position="161"/>
    </location>
    <ligand>
        <name>Fe cation</name>
        <dbReference type="ChEBI" id="CHEBI:24875"/>
    </ligand>
</feature>
<feature type="binding site" evidence="6">
    <location>
        <position position="165"/>
    </location>
    <ligand>
        <name>Fe cation</name>
        <dbReference type="ChEBI" id="CHEBI:24875"/>
    </ligand>
</feature>
<name>A0A4U6QE56_9ACTN</name>
<dbReference type="NCBIfam" id="NF001159">
    <property type="entry name" value="PRK00150.1-3"/>
    <property type="match status" value="1"/>
</dbReference>
<evidence type="ECO:0000256" key="2">
    <source>
        <dbReference type="ARBA" id="ARBA00022723"/>
    </source>
</evidence>
<evidence type="ECO:0000256" key="3">
    <source>
        <dbReference type="ARBA" id="ARBA00022801"/>
    </source>
</evidence>
<reference evidence="7 8" key="1">
    <citation type="submission" date="2019-05" db="EMBL/GenBank/DDBJ databases">
        <title>Nakamurella sp. N5BH11, whole genome shotgun sequence.</title>
        <authorList>
            <person name="Tuo L."/>
        </authorList>
    </citation>
    <scope>NUCLEOTIDE SEQUENCE [LARGE SCALE GENOMIC DNA]</scope>
    <source>
        <strain evidence="7 8">N5BH11</strain>
    </source>
</reference>
<dbReference type="Proteomes" id="UP000306985">
    <property type="component" value="Unassembled WGS sequence"/>
</dbReference>
<sequence length="210" mass="22737">MTTVDPTDDADLLPLVHAGDPVLRRPCRPVGDTGVDRLADLVAAMHRTMRAAPGVGLAANQVGLDVRVLVAADPALAEDDATRALFAAQGRAPMAPLALVDATLEPVTGAPHAWWFEGCLSIPGWFAVVPRAVAVRVRGRTPDGEPVDTELTGWPARILQHEVDHLDGRMYVDRMITRTFMSIENYRSTWRGRPITEVLRELGADPVDAP</sequence>
<evidence type="ECO:0000313" key="7">
    <source>
        <dbReference type="EMBL" id="TKV58266.1"/>
    </source>
</evidence>
<evidence type="ECO:0000256" key="1">
    <source>
        <dbReference type="ARBA" id="ARBA00010759"/>
    </source>
</evidence>
<dbReference type="PANTHER" id="PTHR10458:SF2">
    <property type="entry name" value="PEPTIDE DEFORMYLASE, MITOCHONDRIAL"/>
    <property type="match status" value="1"/>
</dbReference>
<dbReference type="SUPFAM" id="SSF56420">
    <property type="entry name" value="Peptide deformylase"/>
    <property type="match status" value="1"/>
</dbReference>
<dbReference type="CDD" id="cd00487">
    <property type="entry name" value="Pep_deformylase"/>
    <property type="match status" value="1"/>
</dbReference>
<gene>
    <name evidence="6" type="primary">def</name>
    <name evidence="7" type="ORF">FDO65_11790</name>
</gene>
<dbReference type="OrthoDB" id="9804313at2"/>
<accession>A0A4U6QE56</accession>
<dbReference type="PIRSF" id="PIRSF004749">
    <property type="entry name" value="Pep_def"/>
    <property type="match status" value="1"/>
</dbReference>
<dbReference type="PRINTS" id="PR01576">
    <property type="entry name" value="PDEFORMYLASE"/>
</dbReference>
<protein>
    <recommendedName>
        <fullName evidence="6">Peptide deformylase</fullName>
        <shortName evidence="6">PDF</shortName>
        <ecNumber evidence="6">3.5.1.88</ecNumber>
    </recommendedName>
    <alternativeName>
        <fullName evidence="6">Polypeptide deformylase</fullName>
    </alternativeName>
</protein>
<comment type="caution">
    <text evidence="7">The sequence shown here is derived from an EMBL/GenBank/DDBJ whole genome shotgun (WGS) entry which is preliminary data.</text>
</comment>
<dbReference type="PANTHER" id="PTHR10458">
    <property type="entry name" value="PEPTIDE DEFORMYLASE"/>
    <property type="match status" value="1"/>
</dbReference>
<comment type="function">
    <text evidence="6">Removes the formyl group from the N-terminal Met of newly synthesized proteins. Requires at least a dipeptide for an efficient rate of reaction. N-terminal L-methionine is a prerequisite for activity but the enzyme has broad specificity at other positions.</text>
</comment>
<evidence type="ECO:0000313" key="8">
    <source>
        <dbReference type="Proteomes" id="UP000306985"/>
    </source>
</evidence>